<keyword evidence="4" id="KW-0812">Transmembrane</keyword>
<feature type="transmembrane region" description="Helical" evidence="4">
    <location>
        <begin position="43"/>
        <end position="66"/>
    </location>
</feature>
<dbReference type="PANTHER" id="PTHR11360">
    <property type="entry name" value="MONOCARBOXYLATE TRANSPORTER"/>
    <property type="match status" value="1"/>
</dbReference>
<feature type="region of interest" description="Disordered" evidence="3">
    <location>
        <begin position="1"/>
        <end position="32"/>
    </location>
</feature>
<dbReference type="InterPro" id="IPR050327">
    <property type="entry name" value="Proton-linked_MCT"/>
</dbReference>
<comment type="subcellular location">
    <subcellularLocation>
        <location evidence="1">Membrane</location>
        <topology evidence="1">Multi-pass membrane protein</topology>
    </subcellularLocation>
</comment>
<keyword evidence="4" id="KW-0472">Membrane</keyword>
<dbReference type="GO" id="GO:0016020">
    <property type="term" value="C:membrane"/>
    <property type="evidence" value="ECO:0007669"/>
    <property type="project" value="UniProtKB-SubCell"/>
</dbReference>
<dbReference type="Proteomes" id="UP000077266">
    <property type="component" value="Unassembled WGS sequence"/>
</dbReference>
<dbReference type="OrthoDB" id="6509908at2759"/>
<feature type="compositionally biased region" description="Basic and acidic residues" evidence="3">
    <location>
        <begin position="10"/>
        <end position="24"/>
    </location>
</feature>
<dbReference type="STRING" id="1314781.A0A165EKF2"/>
<dbReference type="InterPro" id="IPR036259">
    <property type="entry name" value="MFS_trans_sf"/>
</dbReference>
<name>A0A165EKF2_EXIGL</name>
<evidence type="ECO:0000256" key="1">
    <source>
        <dbReference type="ARBA" id="ARBA00004141"/>
    </source>
</evidence>
<keyword evidence="7" id="KW-1185">Reference proteome</keyword>
<dbReference type="InterPro" id="IPR011701">
    <property type="entry name" value="MFS"/>
</dbReference>
<accession>A0A165EKF2</accession>
<reference evidence="6 7" key="1">
    <citation type="journal article" date="2016" name="Mol. Biol. Evol.">
        <title>Comparative Genomics of Early-Diverging Mushroom-Forming Fungi Provides Insights into the Origins of Lignocellulose Decay Capabilities.</title>
        <authorList>
            <person name="Nagy L.G."/>
            <person name="Riley R."/>
            <person name="Tritt A."/>
            <person name="Adam C."/>
            <person name="Daum C."/>
            <person name="Floudas D."/>
            <person name="Sun H."/>
            <person name="Yadav J.S."/>
            <person name="Pangilinan J."/>
            <person name="Larsson K.H."/>
            <person name="Matsuura K."/>
            <person name="Barry K."/>
            <person name="Labutti K."/>
            <person name="Kuo R."/>
            <person name="Ohm R.A."/>
            <person name="Bhattacharya S.S."/>
            <person name="Shirouzu T."/>
            <person name="Yoshinaga Y."/>
            <person name="Martin F.M."/>
            <person name="Grigoriev I.V."/>
            <person name="Hibbett D.S."/>
        </authorList>
    </citation>
    <scope>NUCLEOTIDE SEQUENCE [LARGE SCALE GENOMIC DNA]</scope>
    <source>
        <strain evidence="6 7">HHB12029</strain>
    </source>
</reference>
<keyword evidence="4" id="KW-1133">Transmembrane helix</keyword>
<dbReference type="Pfam" id="PF07690">
    <property type="entry name" value="MFS_1"/>
    <property type="match status" value="2"/>
</dbReference>
<dbReference type="SUPFAM" id="SSF103473">
    <property type="entry name" value="MFS general substrate transporter"/>
    <property type="match status" value="1"/>
</dbReference>
<feature type="transmembrane region" description="Helical" evidence="4">
    <location>
        <begin position="338"/>
        <end position="361"/>
    </location>
</feature>
<feature type="transmembrane region" description="Helical" evidence="4">
    <location>
        <begin position="139"/>
        <end position="160"/>
    </location>
</feature>
<dbReference type="InParanoid" id="A0A165EKF2"/>
<dbReference type="EMBL" id="KV426134">
    <property type="protein sequence ID" value="KZV87147.1"/>
    <property type="molecule type" value="Genomic_DNA"/>
</dbReference>
<dbReference type="InterPro" id="IPR020846">
    <property type="entry name" value="MFS_dom"/>
</dbReference>
<feature type="domain" description="Major facilitator superfamily (MFS) profile" evidence="5">
    <location>
        <begin position="246"/>
        <end position="435"/>
    </location>
</feature>
<evidence type="ECO:0000256" key="3">
    <source>
        <dbReference type="SAM" id="MobiDB-lite"/>
    </source>
</evidence>
<gene>
    <name evidence="6" type="ORF">EXIGLDRAFT_840200</name>
</gene>
<dbReference type="GO" id="GO:0022857">
    <property type="term" value="F:transmembrane transporter activity"/>
    <property type="evidence" value="ECO:0007669"/>
    <property type="project" value="InterPro"/>
</dbReference>
<dbReference type="PANTHER" id="PTHR11360:SF177">
    <property type="entry name" value="RIBOFLAVIN TRANSPORTER MCH5"/>
    <property type="match status" value="1"/>
</dbReference>
<evidence type="ECO:0000313" key="6">
    <source>
        <dbReference type="EMBL" id="KZV87147.1"/>
    </source>
</evidence>
<feature type="transmembrane region" description="Helical" evidence="4">
    <location>
        <begin position="373"/>
        <end position="394"/>
    </location>
</feature>
<dbReference type="AlphaFoldDB" id="A0A165EKF2"/>
<feature type="transmembrane region" description="Helical" evidence="4">
    <location>
        <begin position="86"/>
        <end position="104"/>
    </location>
</feature>
<feature type="transmembrane region" description="Helical" evidence="4">
    <location>
        <begin position="247"/>
        <end position="268"/>
    </location>
</feature>
<evidence type="ECO:0000313" key="7">
    <source>
        <dbReference type="Proteomes" id="UP000077266"/>
    </source>
</evidence>
<feature type="transmembrane region" description="Helical" evidence="4">
    <location>
        <begin position="313"/>
        <end position="332"/>
    </location>
</feature>
<sequence>MSTTSIPGDTAHDPAELGSTDEKAAVTAPPTQPPAPAPVEGGFAGWLTVFGAFWGLFATFGQLNTFGSFQAYYVQNQLAGYTPSEVSWIGSLQLWVFFFSGAFIGRLFDAYGPRRLILAGTLVYTFSLMMTSLCTRYYQFILAQGILLGIGSGLVFYPAVSSTQTHFVRLRATASTAAVSGSSVGGVVFPLVLQQLFPRVGFGWAVRVTGFIGLACNVIAVVCCTSRLPPRKPGPLFQVDLVKDAKFLTFAAGTSIASFGLFVPYFYISQHAELGLHISSDHAFDLLSIMNAGSVFGRLIPGIVADHVGRYNTIIPFTIVSGILCLASWLTARSFGALIAFAVLYGFASGGLIGLTPPCIAQISQVQQIGRRVGLLYAILSFPFLVSGPIAGAILSRQHGVYDGLIIWSGVMLIVGGIIIVGVKVQINSRLAAKA</sequence>
<dbReference type="CDD" id="cd17352">
    <property type="entry name" value="MFS_MCT_SLC16"/>
    <property type="match status" value="1"/>
</dbReference>
<feature type="transmembrane region" description="Helical" evidence="4">
    <location>
        <begin position="283"/>
        <end position="301"/>
    </location>
</feature>
<comment type="similarity">
    <text evidence="2">Belongs to the major facilitator superfamily. Monocarboxylate porter (TC 2.A.1.13) family.</text>
</comment>
<feature type="transmembrane region" description="Helical" evidence="4">
    <location>
        <begin position="172"/>
        <end position="192"/>
    </location>
</feature>
<dbReference type="PROSITE" id="PS50850">
    <property type="entry name" value="MFS"/>
    <property type="match status" value="1"/>
</dbReference>
<feature type="transmembrane region" description="Helical" evidence="4">
    <location>
        <begin position="204"/>
        <end position="226"/>
    </location>
</feature>
<evidence type="ECO:0000256" key="4">
    <source>
        <dbReference type="SAM" id="Phobius"/>
    </source>
</evidence>
<evidence type="ECO:0000259" key="5">
    <source>
        <dbReference type="PROSITE" id="PS50850"/>
    </source>
</evidence>
<organism evidence="6 7">
    <name type="scientific">Exidia glandulosa HHB12029</name>
    <dbReference type="NCBI Taxonomy" id="1314781"/>
    <lineage>
        <taxon>Eukaryota</taxon>
        <taxon>Fungi</taxon>
        <taxon>Dikarya</taxon>
        <taxon>Basidiomycota</taxon>
        <taxon>Agaricomycotina</taxon>
        <taxon>Agaricomycetes</taxon>
        <taxon>Auriculariales</taxon>
        <taxon>Exidiaceae</taxon>
        <taxon>Exidia</taxon>
    </lineage>
</organism>
<proteinExistence type="inferred from homology"/>
<dbReference type="Gene3D" id="1.20.1250.20">
    <property type="entry name" value="MFS general substrate transporter like domains"/>
    <property type="match status" value="2"/>
</dbReference>
<feature type="transmembrane region" description="Helical" evidence="4">
    <location>
        <begin position="406"/>
        <end position="425"/>
    </location>
</feature>
<evidence type="ECO:0000256" key="2">
    <source>
        <dbReference type="ARBA" id="ARBA00006727"/>
    </source>
</evidence>
<protein>
    <submittedName>
        <fullName evidence="6">MFS general substrate transporter</fullName>
    </submittedName>
</protein>